<dbReference type="RefSeq" id="WP_146592757.1">
    <property type="nucleotide sequence ID" value="NZ_SJPT01000001.1"/>
</dbReference>
<feature type="compositionally biased region" description="Basic and acidic residues" evidence="1">
    <location>
        <begin position="696"/>
        <end position="715"/>
    </location>
</feature>
<comment type="caution">
    <text evidence="3">The sequence shown here is derived from an EMBL/GenBank/DDBJ whole genome shotgun (WGS) entry which is preliminary data.</text>
</comment>
<keyword evidence="2" id="KW-0472">Membrane</keyword>
<evidence type="ECO:0000256" key="2">
    <source>
        <dbReference type="SAM" id="Phobius"/>
    </source>
</evidence>
<dbReference type="OrthoDB" id="220056at2"/>
<gene>
    <name evidence="3" type="ORF">Pla52o_02480</name>
</gene>
<feature type="region of interest" description="Disordered" evidence="1">
    <location>
        <begin position="1"/>
        <end position="20"/>
    </location>
</feature>
<keyword evidence="2" id="KW-1133">Transmembrane helix</keyword>
<feature type="transmembrane region" description="Helical" evidence="2">
    <location>
        <begin position="42"/>
        <end position="63"/>
    </location>
</feature>
<sequence precursor="true">MKVATKPLSVSFSNDRDNRQRVPHTLRGSLQTFRNRVWTSKVAESITLVMVAVVVALLFVVVLDRFWDTPMLVRMAIWLLVVGVGFVIPWVLYRWVWQCRRLDQLARLLRRREPGIGGQLLGVLELAESDREQSRSPALCEAAMAQVAELVAQRDLREAVPKTALRVLAGTFAIALVVLAVLTFLATPAVTSACRRLLMPWQSTPRYTFVEIEPLVDSMIVPHGESIRWRVSLKPESRWRPAQAIVRIDGFLQIDAKREADSYTFEFPPRTEATEIKLRVGDLHRTMMLLPKLRPGLTSVTAQMQLPDYLNRPEAIGMDVRGGRLSGVQGSRVDVSATASSPLRNASLDGEAVAVQGASFSTGVFEITKEPRLVRLGWQDEDGLRGRDLFEMAVEGIADAAPSVVAQNLAREQVLLETEQVNFQLQTLDDFGVKRVGLVWDVSEEGASRKVHGEKVLAKGGPYASSLSVAAVFSAAALGIKPGVVELRLWAEDFLPGRERQYSTPYTFYVMTTQQHAQWIAQQMQKWQGASLDVRDRELGLHERNKQLRAMQQGQLSNDAIRNELRKQVVAESANARRLDELTKQGESLLRQAARNTEIEAEQVQDWAEMLKTLGDISENRMPSVAELLKKASEQSTAASVVTDDSEPVGQRRMQSREGKGETAASEAEGSDSEPTKTPSVVDQESSLQPSGPPENDGRAEPAKEMHADDSNSRLDKAVTIVAGPVNESAASEPEPPAADASLEAAVDEQAKLLAEFEKVSDELDAVLANLEGSTLVKRLKAASRQQAQVADEIADHLDVMFGTRDSFSADEHAVLERLAKVEADSALKLAAIISDVEGYYLRRTLMRFKFVLEEMKQLEVVASLAKLSRQIHRDQGLVMAQSEFWADTLDRWADDLIQSGEEEGQSEDENSDPKKLASLPPEAVLEMLRILEGEVNLREATRVAEQSKSSLSEAEYRQDAIRLSDRQTELRQRSERLASDLEALPDGQVHFEGDINLMLMASQTMNEAASMLRSPNTAREAIAAQTEVIEMLLRSKRINPQGGGEGGASPEGGGQGDTEEEALALLGAGLNAKEKLRESESLQMTGQSGRSLPEEFRAGLGEYFRRLEESR</sequence>
<keyword evidence="4" id="KW-1185">Reference proteome</keyword>
<feature type="transmembrane region" description="Helical" evidence="2">
    <location>
        <begin position="164"/>
        <end position="186"/>
    </location>
</feature>
<feature type="compositionally biased region" description="Polar residues" evidence="1">
    <location>
        <begin position="1082"/>
        <end position="1091"/>
    </location>
</feature>
<evidence type="ECO:0000313" key="4">
    <source>
        <dbReference type="Proteomes" id="UP000316304"/>
    </source>
</evidence>
<accession>A0A5C6CR72</accession>
<keyword evidence="2" id="KW-0812">Transmembrane</keyword>
<evidence type="ECO:0000313" key="3">
    <source>
        <dbReference type="EMBL" id="TWU26395.1"/>
    </source>
</evidence>
<organism evidence="3 4">
    <name type="scientific">Novipirellula galeiformis</name>
    <dbReference type="NCBI Taxonomy" id="2528004"/>
    <lineage>
        <taxon>Bacteria</taxon>
        <taxon>Pseudomonadati</taxon>
        <taxon>Planctomycetota</taxon>
        <taxon>Planctomycetia</taxon>
        <taxon>Pirellulales</taxon>
        <taxon>Pirellulaceae</taxon>
        <taxon>Novipirellula</taxon>
    </lineage>
</organism>
<feature type="transmembrane region" description="Helical" evidence="2">
    <location>
        <begin position="75"/>
        <end position="97"/>
    </location>
</feature>
<proteinExistence type="predicted"/>
<feature type="region of interest" description="Disordered" evidence="1">
    <location>
        <begin position="630"/>
        <end position="715"/>
    </location>
</feature>
<dbReference type="EMBL" id="SJPT01000001">
    <property type="protein sequence ID" value="TWU26395.1"/>
    <property type="molecule type" value="Genomic_DNA"/>
</dbReference>
<feature type="compositionally biased region" description="Polar residues" evidence="1">
    <location>
        <begin position="676"/>
        <end position="690"/>
    </location>
</feature>
<dbReference type="AlphaFoldDB" id="A0A5C6CR72"/>
<protein>
    <submittedName>
        <fullName evidence="3">Uncharacterized protein</fullName>
    </submittedName>
</protein>
<reference evidence="3 4" key="1">
    <citation type="submission" date="2019-02" db="EMBL/GenBank/DDBJ databases">
        <title>Deep-cultivation of Planctomycetes and their phenomic and genomic characterization uncovers novel biology.</title>
        <authorList>
            <person name="Wiegand S."/>
            <person name="Jogler M."/>
            <person name="Boedeker C."/>
            <person name="Pinto D."/>
            <person name="Vollmers J."/>
            <person name="Rivas-Marin E."/>
            <person name="Kohn T."/>
            <person name="Peeters S.H."/>
            <person name="Heuer A."/>
            <person name="Rast P."/>
            <person name="Oberbeckmann S."/>
            <person name="Bunk B."/>
            <person name="Jeske O."/>
            <person name="Meyerdierks A."/>
            <person name="Storesund J.E."/>
            <person name="Kallscheuer N."/>
            <person name="Luecker S."/>
            <person name="Lage O.M."/>
            <person name="Pohl T."/>
            <person name="Merkel B.J."/>
            <person name="Hornburger P."/>
            <person name="Mueller R.-W."/>
            <person name="Bruemmer F."/>
            <person name="Labrenz M."/>
            <person name="Spormann A.M."/>
            <person name="Op Den Camp H."/>
            <person name="Overmann J."/>
            <person name="Amann R."/>
            <person name="Jetten M.S.M."/>
            <person name="Mascher T."/>
            <person name="Medema M.H."/>
            <person name="Devos D.P."/>
            <person name="Kaster A.-K."/>
            <person name="Ovreas L."/>
            <person name="Rohde M."/>
            <person name="Galperin M.Y."/>
            <person name="Jogler C."/>
        </authorList>
    </citation>
    <scope>NUCLEOTIDE SEQUENCE [LARGE SCALE GENOMIC DNA]</scope>
    <source>
        <strain evidence="3 4">Pla52o</strain>
    </source>
</reference>
<evidence type="ECO:0000256" key="1">
    <source>
        <dbReference type="SAM" id="MobiDB-lite"/>
    </source>
</evidence>
<dbReference type="Proteomes" id="UP000316304">
    <property type="component" value="Unassembled WGS sequence"/>
</dbReference>
<name>A0A5C6CR72_9BACT</name>
<feature type="region of interest" description="Disordered" evidence="1">
    <location>
        <begin position="1039"/>
        <end position="1062"/>
    </location>
</feature>
<feature type="compositionally biased region" description="Gly residues" evidence="1">
    <location>
        <begin position="1042"/>
        <end position="1057"/>
    </location>
</feature>
<feature type="region of interest" description="Disordered" evidence="1">
    <location>
        <begin position="1077"/>
        <end position="1096"/>
    </location>
</feature>